<dbReference type="RefSeq" id="WP_014216952.1">
    <property type="nucleotide sequence ID" value="NZ_LWBO01000084.1"/>
</dbReference>
<protein>
    <recommendedName>
        <fullName evidence="3">HEAT repeat domain-containing protein</fullName>
    </recommendedName>
</protein>
<dbReference type="Gene3D" id="1.25.10.10">
    <property type="entry name" value="Leucine-rich Repeat Variant"/>
    <property type="match status" value="1"/>
</dbReference>
<proteinExistence type="predicted"/>
<accession>A0ABX3NM60</accession>
<dbReference type="EMBL" id="LWBO01000084">
    <property type="protein sequence ID" value="OQP39272.1"/>
    <property type="molecule type" value="Genomic_DNA"/>
</dbReference>
<organism evidence="1 2">
    <name type="scientific">Niastella koreensis</name>
    <dbReference type="NCBI Taxonomy" id="354356"/>
    <lineage>
        <taxon>Bacteria</taxon>
        <taxon>Pseudomonadati</taxon>
        <taxon>Bacteroidota</taxon>
        <taxon>Chitinophagia</taxon>
        <taxon>Chitinophagales</taxon>
        <taxon>Chitinophagaceae</taxon>
        <taxon>Niastella</taxon>
    </lineage>
</organism>
<gene>
    <name evidence="1" type="ORF">A4D02_18285</name>
</gene>
<dbReference type="SUPFAM" id="SSF48371">
    <property type="entry name" value="ARM repeat"/>
    <property type="match status" value="1"/>
</dbReference>
<evidence type="ECO:0000313" key="1">
    <source>
        <dbReference type="EMBL" id="OQP39272.1"/>
    </source>
</evidence>
<name>A0ABX3NM60_9BACT</name>
<sequence length="538" mass="59968">MENNALPGLIRKVLGSPHSEQVIKAQIIQLASQNLHVPEVTTALLEVLPLTKDKETRDRLLGFLSSLNTSRFPDTAALFNALLDVYKQERDREVRNRLLQRLQESVHQDPRLAGFFIELSAQESLSEPERITVQETLSSLPTVSPETALEVLAKNNNAPNVLQLQAVQLAEKCPSWGPELVNALQPYLDVKTDRGIRFRILNKLAGARLLDPSYGSLLIAVLRTDNDEQARAEALKAVTRIKPWNEDIITQLYHSAANDSSAAIRSKALQMQQEMPELSNEQLQAMAARLSADRSEGVRSTLLELLKPVMRLQPIRAEVAAAFAGNPGVFSDEEFEQLTSMLAPYAGRDEAISQQLLQSMKSLPNTNQRKKLLELLIGKINIEKLLDTVLQLFRNERNESLRELLFNQVKALSVARHPQLVDVFCAELTEPGSPFRITCAGVLANAAEQYAQIIPALEDVLLYDNERELVRLSLDGYLRPGVQKRFDVLLTVVKNEQVDVSSRQKALDAIIKLPPTEAETNRLADALAEIKPGTLKTN</sequence>
<evidence type="ECO:0008006" key="3">
    <source>
        <dbReference type="Google" id="ProtNLM"/>
    </source>
</evidence>
<reference evidence="1 2" key="1">
    <citation type="submission" date="2016-04" db="EMBL/GenBank/DDBJ databases">
        <authorList>
            <person name="Chen L."/>
            <person name="Zhuang W."/>
            <person name="Wang G."/>
        </authorList>
    </citation>
    <scope>NUCLEOTIDE SEQUENCE [LARGE SCALE GENOMIC DNA]</scope>
    <source>
        <strain evidence="2">GR20</strain>
    </source>
</reference>
<dbReference type="InterPro" id="IPR016024">
    <property type="entry name" value="ARM-type_fold"/>
</dbReference>
<comment type="caution">
    <text evidence="1">The sequence shown here is derived from an EMBL/GenBank/DDBJ whole genome shotgun (WGS) entry which is preliminary data.</text>
</comment>
<keyword evidence="2" id="KW-1185">Reference proteome</keyword>
<evidence type="ECO:0000313" key="2">
    <source>
        <dbReference type="Proteomes" id="UP000192277"/>
    </source>
</evidence>
<dbReference type="InterPro" id="IPR011989">
    <property type="entry name" value="ARM-like"/>
</dbReference>
<dbReference type="Proteomes" id="UP000192277">
    <property type="component" value="Unassembled WGS sequence"/>
</dbReference>